<comment type="caution">
    <text evidence="1">The sequence shown here is derived from an EMBL/GenBank/DDBJ whole genome shotgun (WGS) entry which is preliminary data.</text>
</comment>
<proteinExistence type="predicted"/>
<evidence type="ECO:0000313" key="2">
    <source>
        <dbReference type="Proteomes" id="UP000051412"/>
    </source>
</evidence>
<reference evidence="1 2" key="1">
    <citation type="journal article" date="2015" name="Genome Announc.">
        <title>Expanding the biotechnology potential of lactobacilli through comparative genomics of 213 strains and associated genera.</title>
        <authorList>
            <person name="Sun Z."/>
            <person name="Harris H.M."/>
            <person name="McCann A."/>
            <person name="Guo C."/>
            <person name="Argimon S."/>
            <person name="Zhang W."/>
            <person name="Yang X."/>
            <person name="Jeffery I.B."/>
            <person name="Cooney J.C."/>
            <person name="Kagawa T.F."/>
            <person name="Liu W."/>
            <person name="Song Y."/>
            <person name="Salvetti E."/>
            <person name="Wrobel A."/>
            <person name="Rasinkangas P."/>
            <person name="Parkhill J."/>
            <person name="Rea M.C."/>
            <person name="O'Sullivan O."/>
            <person name="Ritari J."/>
            <person name="Douillard F.P."/>
            <person name="Paul Ross R."/>
            <person name="Yang R."/>
            <person name="Briner A.E."/>
            <person name="Felis G.E."/>
            <person name="de Vos W.M."/>
            <person name="Barrangou R."/>
            <person name="Klaenhammer T.R."/>
            <person name="Caufield P.W."/>
            <person name="Cui Y."/>
            <person name="Zhang H."/>
            <person name="O'Toole P.W."/>
        </authorList>
    </citation>
    <scope>NUCLEOTIDE SEQUENCE [LARGE SCALE GENOMIC DNA]</scope>
    <source>
        <strain evidence="1 2">DSM 6035</strain>
    </source>
</reference>
<accession>A0A0R1XKU9</accession>
<sequence>MTLTGRLIIVRVYLITIKRPVLRLERRVETMFVQQKLFSQWQLPGEDPGKVIIGFDTEYQSNTRNQIPIGGELIEVNQRRLEDIISIQLSFNYCNRSPTLYFIKRDSTDDVFRFSDVMKLLKKYLRHIGSYDEVKKLRKFTLEFWTFWGGVDLSVFKDYEKILTENARKKDKASKIVAIHSNTVFTSQPLKLLVRDKNRNIVKLTKNDHLVIRDMTKLAPGKLNLAGLGKLIGVPKIDTEKWDAQDGHTKGFYKSHMTKLWQNRRSEFVDYALEDVVVTALYGTFILNFQQTLTKDGFGDFKPLQLKPSLGSIVGTIIGCENEQPADWIVDEVIKLLSQLNQRSDNDEDFESFLMTICKPKITNVKGKVERNYHFDELLAEPTPEHLREWLTDHLDFDKIRKGYAFPRTDISNDSSHKHLVHDMTNKVDAPLNRMFDDAVKAYSGGYNLVQWTGVLPADGEKRDWDLSSAYSEAGHLIPDIAPGLGAVKFREFHNLAANQFSRIVKATGKMNGPYTVGVGIFDIEYPKNYKGFVITPKNVDDGPRYFRKIQEVYLSYTDAYTAWVCGAKVFTHRITFVKQAKIQPGTLNGVSREGHIQDIFQKRREQYTHGSPEDQMNKNVVNQCYGVTAEGIKEKTSPDYNNGRPYYVPFSRITNPLKAMQFTAITRLHIITLQRAIWLVDSSTIFLNNVTDGCLTWTKKPLDIDDIMNVMDQITLKENRWYHDMVHQFFDGKYVKRKDGTTDETANLRTRLTFSRDNSLKAMVGLTKITPQEVFENYLDLNRPTINVVNHQITGITAMRHEKKFQHLQTSWDQPTDLFFAYDMAQVPTKYHHNGKYVFWETRPFDSEDEFNRIWQTGRDLLKYGVWYLSSYAPFFARAFNELQKGYRPTKFWKVVKKDRHGNSYYHRGTEVYRNWVFYVARNNLEVQKSYQIIEQKFIEEGWPYLRGPEERDIPQLQSFRATIRRIQKKHIKVLPNYILLHEVNLI</sequence>
<gene>
    <name evidence="1" type="ORF">FD32_GL001697</name>
</gene>
<organism evidence="1 2">
    <name type="scientific">Limosilactobacillus panis DSM 6035</name>
    <dbReference type="NCBI Taxonomy" id="1423782"/>
    <lineage>
        <taxon>Bacteria</taxon>
        <taxon>Bacillati</taxon>
        <taxon>Bacillota</taxon>
        <taxon>Bacilli</taxon>
        <taxon>Lactobacillales</taxon>
        <taxon>Lactobacillaceae</taxon>
        <taxon>Limosilactobacillus</taxon>
    </lineage>
</organism>
<name>A0A0R1XKU9_9LACO</name>
<dbReference type="AlphaFoldDB" id="A0A0R1XKU9"/>
<dbReference type="Proteomes" id="UP000051412">
    <property type="component" value="Unassembled WGS sequence"/>
</dbReference>
<dbReference type="PATRIC" id="fig|1423782.4.peg.1767"/>
<keyword evidence="2" id="KW-1185">Reference proteome</keyword>
<protein>
    <recommendedName>
        <fullName evidence="3">DNA-directed DNA polymerase</fullName>
    </recommendedName>
</protein>
<evidence type="ECO:0000313" key="1">
    <source>
        <dbReference type="EMBL" id="KRM30365.1"/>
    </source>
</evidence>
<evidence type="ECO:0008006" key="3">
    <source>
        <dbReference type="Google" id="ProtNLM"/>
    </source>
</evidence>
<dbReference type="EMBL" id="AZGM01000006">
    <property type="protein sequence ID" value="KRM30365.1"/>
    <property type="molecule type" value="Genomic_DNA"/>
</dbReference>